<proteinExistence type="predicted"/>
<name>A0ABX6P0P6_AERME</name>
<evidence type="ECO:0008006" key="3">
    <source>
        <dbReference type="Google" id="ProtNLM"/>
    </source>
</evidence>
<organism evidence="1 2">
    <name type="scientific">Aeromonas media</name>
    <dbReference type="NCBI Taxonomy" id="651"/>
    <lineage>
        <taxon>Bacteria</taxon>
        <taxon>Pseudomonadati</taxon>
        <taxon>Pseudomonadota</taxon>
        <taxon>Gammaproteobacteria</taxon>
        <taxon>Aeromonadales</taxon>
        <taxon>Aeromonadaceae</taxon>
        <taxon>Aeromonas</taxon>
    </lineage>
</organism>
<accession>A0ABX6P0P6</accession>
<reference evidence="1 2" key="1">
    <citation type="submission" date="2019-03" db="EMBL/GenBank/DDBJ databases">
        <title>Novel transposon Tn6433 accelerates the dissemination of tet(E) in Aeromonas from aerobic biofilm under oxytetracycline stress.</title>
        <authorList>
            <person name="Shi Y."/>
            <person name="Tian Z."/>
            <person name="Zhang Y."/>
            <person name="Zhang H."/>
            <person name="Yang M."/>
        </authorList>
    </citation>
    <scope>NUCLEOTIDE SEQUENCE [LARGE SCALE GENOMIC DNA]</scope>
    <source>
        <strain evidence="1 2">R50-22</strain>
        <plasmid evidence="2">paeme5</plasmid>
    </source>
</reference>
<keyword evidence="2" id="KW-1185">Reference proteome</keyword>
<keyword evidence="1" id="KW-0614">Plasmid</keyword>
<sequence>MPSKAEIRVCPDFLADIAAEERSGATMDEFLSRFETSSDEEEIDIFTLLYGVQDYRRECRDKTAAKLIASNGGDACGLELAQGDGKLACILPEPSWRGGYRLSLYDINGPFTHEIYTTPEEALDEAIKLNYRTFSPGALDKLTELPSWKKGLEFVLTLMKGGNPFIQT</sequence>
<evidence type="ECO:0000313" key="2">
    <source>
        <dbReference type="Proteomes" id="UP000502657"/>
    </source>
</evidence>
<dbReference type="Proteomes" id="UP000502657">
    <property type="component" value="Plasmid pAeme5"/>
</dbReference>
<dbReference type="EMBL" id="CP038449">
    <property type="protein sequence ID" value="QJT41230.1"/>
    <property type="molecule type" value="Genomic_DNA"/>
</dbReference>
<evidence type="ECO:0000313" key="1">
    <source>
        <dbReference type="EMBL" id="QJT41230.1"/>
    </source>
</evidence>
<gene>
    <name evidence="1" type="ORF">E4188_22280</name>
</gene>
<geneLocation type="plasmid" evidence="2">
    <name>paeme5</name>
</geneLocation>
<protein>
    <recommendedName>
        <fullName evidence="3">Immunity protein Imm1</fullName>
    </recommendedName>
</protein>
<dbReference type="RefSeq" id="WP_171270046.1">
    <property type="nucleotide sequence ID" value="NZ_CP038446.1"/>
</dbReference>